<dbReference type="Proteomes" id="UP000762676">
    <property type="component" value="Unassembled WGS sequence"/>
</dbReference>
<protein>
    <submittedName>
        <fullName evidence="3">PiggyBac transposable element-derived protein 4</fullName>
    </submittedName>
</protein>
<accession>A0AAV4IKH1</accession>
<dbReference type="EMBL" id="BMAT01009565">
    <property type="protein sequence ID" value="GFS08916.1"/>
    <property type="molecule type" value="Genomic_DNA"/>
</dbReference>
<comment type="caution">
    <text evidence="3">The sequence shown here is derived from an EMBL/GenBank/DDBJ whole genome shotgun (WGS) entry which is preliminary data.</text>
</comment>
<evidence type="ECO:0000313" key="3">
    <source>
        <dbReference type="EMBL" id="GFS08916.1"/>
    </source>
</evidence>
<keyword evidence="1" id="KW-0732">Signal</keyword>
<name>A0AAV4IKH1_9GAST</name>
<feature type="chain" id="PRO_5043416555" evidence="1">
    <location>
        <begin position="21"/>
        <end position="117"/>
    </location>
</feature>
<dbReference type="Pfam" id="PF13843">
    <property type="entry name" value="DDE_Tnp_1_7"/>
    <property type="match status" value="1"/>
</dbReference>
<dbReference type="AlphaFoldDB" id="A0AAV4IKH1"/>
<feature type="domain" description="PiggyBac transposable element-derived protein" evidence="2">
    <location>
        <begin position="1"/>
        <end position="116"/>
    </location>
</feature>
<dbReference type="PANTHER" id="PTHR46599">
    <property type="entry name" value="PIGGYBAC TRANSPOSABLE ELEMENT-DERIVED PROTEIN 4"/>
    <property type="match status" value="1"/>
</dbReference>
<feature type="signal peptide" evidence="1">
    <location>
        <begin position="1"/>
        <end position="20"/>
    </location>
</feature>
<evidence type="ECO:0000313" key="4">
    <source>
        <dbReference type="Proteomes" id="UP000762676"/>
    </source>
</evidence>
<proteinExistence type="predicted"/>
<gene>
    <name evidence="3" type="ORF">ElyMa_004769700</name>
</gene>
<keyword evidence="4" id="KW-1185">Reference proteome</keyword>
<evidence type="ECO:0000259" key="2">
    <source>
        <dbReference type="Pfam" id="PF13843"/>
    </source>
</evidence>
<sequence length="117" mass="13505">MEVFISIVLNMGLVMKTSMAAYWVTGGPTATPWFSKIMLRNRFFAILANFHISSIDDELNQPEDNRDRLFKVRPLLELCLTKFSKVYSPERDLAIDEATCPFKGRLLFKVYNPNKPN</sequence>
<reference evidence="3 4" key="1">
    <citation type="journal article" date="2021" name="Elife">
        <title>Chloroplast acquisition without the gene transfer in kleptoplastic sea slugs, Plakobranchus ocellatus.</title>
        <authorList>
            <person name="Maeda T."/>
            <person name="Takahashi S."/>
            <person name="Yoshida T."/>
            <person name="Shimamura S."/>
            <person name="Takaki Y."/>
            <person name="Nagai Y."/>
            <person name="Toyoda A."/>
            <person name="Suzuki Y."/>
            <person name="Arimoto A."/>
            <person name="Ishii H."/>
            <person name="Satoh N."/>
            <person name="Nishiyama T."/>
            <person name="Hasebe M."/>
            <person name="Maruyama T."/>
            <person name="Minagawa J."/>
            <person name="Obokata J."/>
            <person name="Shigenobu S."/>
        </authorList>
    </citation>
    <scope>NUCLEOTIDE SEQUENCE [LARGE SCALE GENOMIC DNA]</scope>
</reference>
<dbReference type="PANTHER" id="PTHR46599:SF3">
    <property type="entry name" value="PIGGYBAC TRANSPOSABLE ELEMENT-DERIVED PROTEIN 4"/>
    <property type="match status" value="1"/>
</dbReference>
<dbReference type="InterPro" id="IPR029526">
    <property type="entry name" value="PGBD"/>
</dbReference>
<organism evidence="3 4">
    <name type="scientific">Elysia marginata</name>
    <dbReference type="NCBI Taxonomy" id="1093978"/>
    <lineage>
        <taxon>Eukaryota</taxon>
        <taxon>Metazoa</taxon>
        <taxon>Spiralia</taxon>
        <taxon>Lophotrochozoa</taxon>
        <taxon>Mollusca</taxon>
        <taxon>Gastropoda</taxon>
        <taxon>Heterobranchia</taxon>
        <taxon>Euthyneura</taxon>
        <taxon>Panpulmonata</taxon>
        <taxon>Sacoglossa</taxon>
        <taxon>Placobranchoidea</taxon>
        <taxon>Plakobranchidae</taxon>
        <taxon>Elysia</taxon>
    </lineage>
</organism>
<evidence type="ECO:0000256" key="1">
    <source>
        <dbReference type="SAM" id="SignalP"/>
    </source>
</evidence>